<feature type="transmembrane region" description="Helical" evidence="5">
    <location>
        <begin position="484"/>
        <end position="503"/>
    </location>
</feature>
<sequence>MDSSRSASPAPAASSGSRNSSLGTSNPVSVSLAPSHSAQVSAIQQSSLSRPSSRVSLQNLANATSSATTDEYRPAPFTGNGHPATFSKRSASFDRKSPEEFRLNLGNDGPDGPSPPYSRNNEPNPNGSISPVHSEKAAFLTNMRVDDTSNGKSGKTGMNAAMGTGVTYDHIMNHPALPVACYCLSSILMTVVNKFVLSGAHFSMNFLLLTIQSTVCIACVTVCKRLRLITFRDFDRQDARAWFPISFMLVMVIYTGSKALQYLPIPVVSVCKNLTIILIAYGEVLWFSGSVTGLIMCSFGLMILSSLIAGWADISHALQSLSEVSAQTTLDPVTGAEIPAMPTSIPDITAAVGQLNAGYLWMAINVFVSAGYVLAMRKRIKVTNFKDWDSMYYNNLLSIPVLVFFSLLIEDWSAKSLEANFPAEGRYFLLFAMVFSGAAAVFISYTTAWCVRTTSSTTYSMVGALNKLPVAASGMVFFGDPITTGSVGGVLTGFVAGLVYALAKANQAAAKKLGMPR</sequence>
<dbReference type="STRING" id="764103.G7DYA3"/>
<feature type="transmembrane region" description="Helical" evidence="5">
    <location>
        <begin position="429"/>
        <end position="451"/>
    </location>
</feature>
<evidence type="ECO:0000256" key="2">
    <source>
        <dbReference type="ARBA" id="ARBA00022692"/>
    </source>
</evidence>
<reference evidence="7 8" key="1">
    <citation type="journal article" date="2011" name="J. Gen. Appl. Microbiol.">
        <title>Draft genome sequencing of the enigmatic basidiomycete Mixia osmundae.</title>
        <authorList>
            <person name="Nishida H."/>
            <person name="Nagatsuka Y."/>
            <person name="Sugiyama J."/>
        </authorList>
    </citation>
    <scope>NUCLEOTIDE SEQUENCE [LARGE SCALE GENOMIC DNA]</scope>
    <source>
        <strain evidence="8">CBS 9802 / IAM 14324 / JCM 22182 / KY 12970</strain>
    </source>
</reference>
<dbReference type="HOGENOM" id="CLU_025360_1_2_1"/>
<dbReference type="eggNOG" id="KOG1444">
    <property type="taxonomic scope" value="Eukaryota"/>
</dbReference>
<gene>
    <name evidence="7" type="primary">Mo02218</name>
    <name evidence="7" type="ORF">E5Q_02218</name>
</gene>
<feature type="transmembrane region" description="Helical" evidence="5">
    <location>
        <begin position="293"/>
        <end position="312"/>
    </location>
</feature>
<feature type="transmembrane region" description="Helical" evidence="5">
    <location>
        <begin position="358"/>
        <end position="375"/>
    </location>
</feature>
<evidence type="ECO:0000256" key="6">
    <source>
        <dbReference type="SAM" id="MobiDB-lite"/>
    </source>
</evidence>
<dbReference type="InParanoid" id="G7DYA3"/>
<keyword evidence="5" id="KW-0256">Endoplasmic reticulum</keyword>
<dbReference type="PANTHER" id="PTHR11132">
    <property type="entry name" value="SOLUTE CARRIER FAMILY 35"/>
    <property type="match status" value="1"/>
</dbReference>
<dbReference type="RefSeq" id="XP_014570067.1">
    <property type="nucleotide sequence ID" value="XM_014714581.1"/>
</dbReference>
<keyword evidence="4 5" id="KW-0472">Membrane</keyword>
<dbReference type="InterPro" id="IPR037185">
    <property type="entry name" value="EmrE-like"/>
</dbReference>
<accession>G7DYA3</accession>
<feature type="compositionally biased region" description="Low complexity" evidence="6">
    <location>
        <begin position="1"/>
        <end position="26"/>
    </location>
</feature>
<comment type="similarity">
    <text evidence="5">Belongs to the TPT transporter family. SLC35D subfamily.</text>
</comment>
<dbReference type="NCBIfam" id="TIGR00803">
    <property type="entry name" value="nst"/>
    <property type="match status" value="1"/>
</dbReference>
<reference evidence="7 8" key="2">
    <citation type="journal article" date="2012" name="Open Biol.">
        <title>Characteristics of nucleosomes and linker DNA regions on the genome of the basidiomycete Mixia osmundae revealed by mono- and dinucleosome mapping.</title>
        <authorList>
            <person name="Nishida H."/>
            <person name="Kondo S."/>
            <person name="Matsumoto T."/>
            <person name="Suzuki Y."/>
            <person name="Yoshikawa H."/>
            <person name="Taylor T.D."/>
            <person name="Sugiyama J."/>
        </authorList>
    </citation>
    <scope>NUCLEOTIDE SEQUENCE [LARGE SCALE GENOMIC DNA]</scope>
    <source>
        <strain evidence="8">CBS 9802 / IAM 14324 / JCM 22182 / KY 12970</strain>
    </source>
</reference>
<evidence type="ECO:0000313" key="8">
    <source>
        <dbReference type="Proteomes" id="UP000009131"/>
    </source>
</evidence>
<dbReference type="FunCoup" id="G7DYA3">
    <property type="interactions" value="172"/>
</dbReference>
<comment type="subcellular location">
    <subcellularLocation>
        <location evidence="5">Golgi apparatus membrane</location>
        <topology evidence="5">Multi-pass membrane protein</topology>
    </subcellularLocation>
    <subcellularLocation>
        <location evidence="5">Cytoplasmic vesicle membrane</location>
        <topology evidence="5">Multi-pass membrane protein</topology>
    </subcellularLocation>
    <subcellularLocation>
        <location evidence="5">Endoplasmic reticulum membrane</location>
        <topology evidence="5">Multi-pass membrane protein</topology>
    </subcellularLocation>
    <subcellularLocation>
        <location evidence="1">Membrane</location>
        <topology evidence="1">Multi-pass membrane protein</topology>
    </subcellularLocation>
</comment>
<proteinExistence type="inferred from homology"/>
<dbReference type="GO" id="GO:0030659">
    <property type="term" value="C:cytoplasmic vesicle membrane"/>
    <property type="evidence" value="ECO:0007669"/>
    <property type="project" value="UniProtKB-SubCell"/>
</dbReference>
<dbReference type="Proteomes" id="UP000009131">
    <property type="component" value="Unassembled WGS sequence"/>
</dbReference>
<feature type="transmembrane region" description="Helical" evidence="5">
    <location>
        <begin position="202"/>
        <end position="220"/>
    </location>
</feature>
<feature type="compositionally biased region" description="Polar residues" evidence="6">
    <location>
        <begin position="59"/>
        <end position="69"/>
    </location>
</feature>
<feature type="transmembrane region" description="Helical" evidence="5">
    <location>
        <begin position="391"/>
        <end position="409"/>
    </location>
</feature>
<dbReference type="GO" id="GO:0000139">
    <property type="term" value="C:Golgi membrane"/>
    <property type="evidence" value="ECO:0007669"/>
    <property type="project" value="UniProtKB-SubCell"/>
</dbReference>
<evidence type="ECO:0000256" key="1">
    <source>
        <dbReference type="ARBA" id="ARBA00004141"/>
    </source>
</evidence>
<feature type="compositionally biased region" description="Polar residues" evidence="6">
    <location>
        <begin position="27"/>
        <end position="43"/>
    </location>
</feature>
<dbReference type="InterPro" id="IPR050186">
    <property type="entry name" value="TPT_transporter"/>
</dbReference>
<keyword evidence="8" id="KW-1185">Reference proteome</keyword>
<dbReference type="OrthoDB" id="417037at2759"/>
<feature type="compositionally biased region" description="Polar residues" evidence="6">
    <location>
        <begin position="117"/>
        <end position="131"/>
    </location>
</feature>
<dbReference type="SUPFAM" id="SSF103481">
    <property type="entry name" value="Multidrug resistance efflux transporter EmrE"/>
    <property type="match status" value="1"/>
</dbReference>
<feature type="compositionally biased region" description="Low complexity" evidence="6">
    <location>
        <begin position="44"/>
        <end position="58"/>
    </location>
</feature>
<keyword evidence="5" id="KW-0968">Cytoplasmic vesicle</keyword>
<keyword evidence="3 5" id="KW-1133">Transmembrane helix</keyword>
<keyword evidence="2 5" id="KW-0812">Transmembrane</keyword>
<feature type="compositionally biased region" description="Basic and acidic residues" evidence="6">
    <location>
        <begin position="91"/>
        <end position="102"/>
    </location>
</feature>
<dbReference type="OMA" id="CTWESIT"/>
<keyword evidence="5" id="KW-0333">Golgi apparatus</keyword>
<evidence type="ECO:0000256" key="5">
    <source>
        <dbReference type="RuleBase" id="RU367097"/>
    </source>
</evidence>
<comment type="caution">
    <text evidence="7">The sequence shown here is derived from an EMBL/GenBank/DDBJ whole genome shotgun (WGS) entry which is preliminary data.</text>
</comment>
<dbReference type="GO" id="GO:0005789">
    <property type="term" value="C:endoplasmic reticulum membrane"/>
    <property type="evidence" value="ECO:0007669"/>
    <property type="project" value="UniProtKB-SubCell"/>
</dbReference>
<feature type="transmembrane region" description="Helical" evidence="5">
    <location>
        <begin position="241"/>
        <end position="257"/>
    </location>
</feature>
<dbReference type="EMBL" id="BABT02000062">
    <property type="protein sequence ID" value="GAA95563.1"/>
    <property type="molecule type" value="Genomic_DNA"/>
</dbReference>
<keyword evidence="5" id="KW-0762">Sugar transport</keyword>
<feature type="region of interest" description="Disordered" evidence="6">
    <location>
        <begin position="1"/>
        <end position="132"/>
    </location>
</feature>
<name>G7DYA3_MIXOS</name>
<dbReference type="AlphaFoldDB" id="G7DYA3"/>
<organism evidence="7 8">
    <name type="scientific">Mixia osmundae (strain CBS 9802 / IAM 14324 / JCM 22182 / KY 12970)</name>
    <dbReference type="NCBI Taxonomy" id="764103"/>
    <lineage>
        <taxon>Eukaryota</taxon>
        <taxon>Fungi</taxon>
        <taxon>Dikarya</taxon>
        <taxon>Basidiomycota</taxon>
        <taxon>Pucciniomycotina</taxon>
        <taxon>Mixiomycetes</taxon>
        <taxon>Mixiales</taxon>
        <taxon>Mixiaceae</taxon>
        <taxon>Mixia</taxon>
    </lineage>
</organism>
<comment type="function">
    <text evidence="5">Involved in the import of GDP-mannose from the cytoplasm into the Golgi lumen.</text>
</comment>
<keyword evidence="5" id="KW-0813">Transport</keyword>
<evidence type="ECO:0000256" key="3">
    <source>
        <dbReference type="ARBA" id="ARBA00022989"/>
    </source>
</evidence>
<comment type="subunit">
    <text evidence="5">Homooligomer.</text>
</comment>
<evidence type="ECO:0000313" key="7">
    <source>
        <dbReference type="EMBL" id="GAA95563.1"/>
    </source>
</evidence>
<evidence type="ECO:0000256" key="4">
    <source>
        <dbReference type="ARBA" id="ARBA00023136"/>
    </source>
</evidence>
<protein>
    <recommendedName>
        <fullName evidence="5">GDP-mannose transporter</fullName>
        <shortName evidence="5">GMT</shortName>
    </recommendedName>
</protein>